<dbReference type="Proteomes" id="UP001075461">
    <property type="component" value="Unassembled WGS sequence"/>
</dbReference>
<protein>
    <submittedName>
        <fullName evidence="1">Uncharacterized protein</fullName>
    </submittedName>
</protein>
<name>A0A9Q4KPS9_9BACT</name>
<dbReference type="RefSeq" id="WP_269480279.1">
    <property type="nucleotide sequence ID" value="NZ_JAPXGP010000004.1"/>
</dbReference>
<sequence>MSDENTIKIQNLDDLRALQTKLLNGENVGVIEVSKITHTIKLKGGRFNHYKEGYITADIAKIVLSYQKSFCSIVSALEKYGIGNIDKTQLLAFKIEQGCLKIDIQNIITPLLEGVKNMSDTSKVIIIISISLMILGGYSYSEYLTHNENLAKIDAENKNRHIIAELKSDKKLQNAINLPKLEVASTLKEGETATFNNDPRIITYDKTKDYKFKELIDTTTTSDEVGEFQILGYEKINNGDKKFKIDINGIKWVSANLISADARIKLATAIESGKNIKLKIRTIKEYNQIKEIIILDLIGDGDE</sequence>
<comment type="caution">
    <text evidence="1">The sequence shown here is derived from an EMBL/GenBank/DDBJ whole genome shotgun (WGS) entry which is preliminary data.</text>
</comment>
<dbReference type="AlphaFoldDB" id="A0A9Q4KPS9"/>
<accession>A0A9Q4KPS9</accession>
<reference evidence="1" key="1">
    <citation type="submission" date="2022-12" db="EMBL/GenBank/DDBJ databases">
        <title>Species Delineation and Comparative Genomics within the Campylobacter ureolyticus Complex.</title>
        <authorList>
            <person name="Maki J."/>
            <person name="Howard M."/>
            <person name="Connelly S."/>
            <person name="Hardy D.J."/>
            <person name="Cameron A."/>
        </authorList>
    </citation>
    <scope>NUCLEOTIDE SEQUENCE</scope>
    <source>
        <strain evidence="1">URMC_786</strain>
    </source>
</reference>
<organism evidence="1 2">
    <name type="scientific">Campylobacter ureolyticus</name>
    <dbReference type="NCBI Taxonomy" id="827"/>
    <lineage>
        <taxon>Bacteria</taxon>
        <taxon>Pseudomonadati</taxon>
        <taxon>Campylobacterota</taxon>
        <taxon>Epsilonproteobacteria</taxon>
        <taxon>Campylobacterales</taxon>
        <taxon>Campylobacteraceae</taxon>
        <taxon>Campylobacter</taxon>
    </lineage>
</organism>
<evidence type="ECO:0000313" key="1">
    <source>
        <dbReference type="EMBL" id="MCZ6161967.1"/>
    </source>
</evidence>
<evidence type="ECO:0000313" key="2">
    <source>
        <dbReference type="Proteomes" id="UP001075461"/>
    </source>
</evidence>
<gene>
    <name evidence="1" type="ORF">O6B92_06410</name>
</gene>
<proteinExistence type="predicted"/>
<dbReference type="EMBL" id="JAPXGP010000004">
    <property type="protein sequence ID" value="MCZ6161967.1"/>
    <property type="molecule type" value="Genomic_DNA"/>
</dbReference>